<dbReference type="InParanoid" id="A0A2J7RDJ0"/>
<dbReference type="Proteomes" id="UP000235965">
    <property type="component" value="Unassembled WGS sequence"/>
</dbReference>
<dbReference type="OrthoDB" id="69842at2759"/>
<dbReference type="InterPro" id="IPR036397">
    <property type="entry name" value="RNaseH_sf"/>
</dbReference>
<sequence>MAVVPHPPYSPDLAPCDFFLFPKMKIKLKGRRFDTVEEIQAETQTVLNTLTKKDFQDAFEKWQKRWDRCMRSQGDYFEGDGDGMCFDKSVVFPPGFPLWCLNTTNIDVEKGYVVGCCDDRDFCNRDLHPTFAAPTQPPQSSGEAEEAGCCWELV</sequence>
<accession>A0A2J7RDJ0</accession>
<gene>
    <name evidence="1" type="ORF">B7P43_G09915</name>
</gene>
<name>A0A2J7RDJ0_9NEOP</name>
<protein>
    <recommendedName>
        <fullName evidence="3">Histone-lysine N-methyltransferase SETMAR</fullName>
    </recommendedName>
</protein>
<dbReference type="GO" id="GO:0003676">
    <property type="term" value="F:nucleic acid binding"/>
    <property type="evidence" value="ECO:0007669"/>
    <property type="project" value="InterPro"/>
</dbReference>
<dbReference type="InterPro" id="IPR052709">
    <property type="entry name" value="Transposase-MT_Hybrid"/>
</dbReference>
<evidence type="ECO:0000313" key="1">
    <source>
        <dbReference type="EMBL" id="PNF38895.1"/>
    </source>
</evidence>
<keyword evidence="2" id="KW-1185">Reference proteome</keyword>
<dbReference type="PANTHER" id="PTHR46060">
    <property type="entry name" value="MARINER MOS1 TRANSPOSASE-LIKE PROTEIN"/>
    <property type="match status" value="1"/>
</dbReference>
<evidence type="ECO:0008006" key="3">
    <source>
        <dbReference type="Google" id="ProtNLM"/>
    </source>
</evidence>
<dbReference type="Gene3D" id="3.30.420.10">
    <property type="entry name" value="Ribonuclease H-like superfamily/Ribonuclease H"/>
    <property type="match status" value="1"/>
</dbReference>
<dbReference type="EMBL" id="NEVH01005290">
    <property type="protein sequence ID" value="PNF38895.1"/>
    <property type="molecule type" value="Genomic_DNA"/>
</dbReference>
<organism evidence="1 2">
    <name type="scientific">Cryptotermes secundus</name>
    <dbReference type="NCBI Taxonomy" id="105785"/>
    <lineage>
        <taxon>Eukaryota</taxon>
        <taxon>Metazoa</taxon>
        <taxon>Ecdysozoa</taxon>
        <taxon>Arthropoda</taxon>
        <taxon>Hexapoda</taxon>
        <taxon>Insecta</taxon>
        <taxon>Pterygota</taxon>
        <taxon>Neoptera</taxon>
        <taxon>Polyneoptera</taxon>
        <taxon>Dictyoptera</taxon>
        <taxon>Blattodea</taxon>
        <taxon>Blattoidea</taxon>
        <taxon>Termitoidae</taxon>
        <taxon>Kalotermitidae</taxon>
        <taxon>Cryptotermitinae</taxon>
        <taxon>Cryptotermes</taxon>
    </lineage>
</organism>
<dbReference type="PANTHER" id="PTHR46060:SF1">
    <property type="entry name" value="MARINER MOS1 TRANSPOSASE-LIKE PROTEIN"/>
    <property type="match status" value="1"/>
</dbReference>
<proteinExistence type="predicted"/>
<dbReference type="AlphaFoldDB" id="A0A2J7RDJ0"/>
<reference evidence="1 2" key="1">
    <citation type="submission" date="2017-12" db="EMBL/GenBank/DDBJ databases">
        <title>Hemimetabolous genomes reveal molecular basis of termite eusociality.</title>
        <authorList>
            <person name="Harrison M.C."/>
            <person name="Jongepier E."/>
            <person name="Robertson H.M."/>
            <person name="Arning N."/>
            <person name="Bitard-Feildel T."/>
            <person name="Chao H."/>
            <person name="Childers C.P."/>
            <person name="Dinh H."/>
            <person name="Doddapaneni H."/>
            <person name="Dugan S."/>
            <person name="Gowin J."/>
            <person name="Greiner C."/>
            <person name="Han Y."/>
            <person name="Hu H."/>
            <person name="Hughes D.S.T."/>
            <person name="Huylmans A.-K."/>
            <person name="Kemena C."/>
            <person name="Kremer L.P.M."/>
            <person name="Lee S.L."/>
            <person name="Lopez-Ezquerra A."/>
            <person name="Mallet L."/>
            <person name="Monroy-Kuhn J.M."/>
            <person name="Moser A."/>
            <person name="Murali S.C."/>
            <person name="Muzny D.M."/>
            <person name="Otani S."/>
            <person name="Piulachs M.-D."/>
            <person name="Poelchau M."/>
            <person name="Qu J."/>
            <person name="Schaub F."/>
            <person name="Wada-Katsumata A."/>
            <person name="Worley K.C."/>
            <person name="Xie Q."/>
            <person name="Ylla G."/>
            <person name="Poulsen M."/>
            <person name="Gibbs R.A."/>
            <person name="Schal C."/>
            <person name="Richards S."/>
            <person name="Belles X."/>
            <person name="Korb J."/>
            <person name="Bornberg-Bauer E."/>
        </authorList>
    </citation>
    <scope>NUCLEOTIDE SEQUENCE [LARGE SCALE GENOMIC DNA]</scope>
    <source>
        <tissue evidence="1">Whole body</tissue>
    </source>
</reference>
<comment type="caution">
    <text evidence="1">The sequence shown here is derived from an EMBL/GenBank/DDBJ whole genome shotgun (WGS) entry which is preliminary data.</text>
</comment>
<evidence type="ECO:0000313" key="2">
    <source>
        <dbReference type="Proteomes" id="UP000235965"/>
    </source>
</evidence>
<dbReference type="STRING" id="105785.A0A2J7RDJ0"/>